<evidence type="ECO:0000313" key="3">
    <source>
        <dbReference type="WBParaSite" id="SPAL_0001715650.1"/>
    </source>
</evidence>
<keyword evidence="1" id="KW-0732">Signal</keyword>
<accession>A0A0N5CH33</accession>
<evidence type="ECO:0000313" key="2">
    <source>
        <dbReference type="Proteomes" id="UP000046392"/>
    </source>
</evidence>
<keyword evidence="2" id="KW-1185">Reference proteome</keyword>
<feature type="signal peptide" evidence="1">
    <location>
        <begin position="1"/>
        <end position="20"/>
    </location>
</feature>
<dbReference type="AlphaFoldDB" id="A0A0N5CH33"/>
<organism evidence="2 3">
    <name type="scientific">Strongyloides papillosus</name>
    <name type="common">Intestinal threadworm</name>
    <dbReference type="NCBI Taxonomy" id="174720"/>
    <lineage>
        <taxon>Eukaryota</taxon>
        <taxon>Metazoa</taxon>
        <taxon>Ecdysozoa</taxon>
        <taxon>Nematoda</taxon>
        <taxon>Chromadorea</taxon>
        <taxon>Rhabditida</taxon>
        <taxon>Tylenchina</taxon>
        <taxon>Panagrolaimomorpha</taxon>
        <taxon>Strongyloidoidea</taxon>
        <taxon>Strongyloididae</taxon>
        <taxon>Strongyloides</taxon>
    </lineage>
</organism>
<reference evidence="3" key="1">
    <citation type="submission" date="2017-02" db="UniProtKB">
        <authorList>
            <consortium name="WormBaseParasite"/>
        </authorList>
    </citation>
    <scope>IDENTIFICATION</scope>
</reference>
<dbReference type="WBParaSite" id="SPAL_0001715650.1">
    <property type="protein sequence ID" value="SPAL_0001715650.1"/>
    <property type="gene ID" value="SPAL_0001715650"/>
</dbReference>
<protein>
    <submittedName>
        <fullName evidence="3">Uncharacterized protein</fullName>
    </submittedName>
</protein>
<proteinExistence type="predicted"/>
<feature type="chain" id="PRO_5005895866" evidence="1">
    <location>
        <begin position="21"/>
        <end position="71"/>
    </location>
</feature>
<name>A0A0N5CH33_STREA</name>
<sequence length="71" mass="8074">MNFILYKSIIFFFLVGFTFGSLFEDDDETPSPEIFLGSQGKTPTFPYLSSQNNYSSYGLGGDGHKRKKRSF</sequence>
<dbReference type="Proteomes" id="UP000046392">
    <property type="component" value="Unplaced"/>
</dbReference>
<evidence type="ECO:0000256" key="1">
    <source>
        <dbReference type="SAM" id="SignalP"/>
    </source>
</evidence>